<evidence type="ECO:0000313" key="2">
    <source>
        <dbReference type="Proteomes" id="UP000069940"/>
    </source>
</evidence>
<evidence type="ECO:0008006" key="3">
    <source>
        <dbReference type="Google" id="ProtNLM"/>
    </source>
</evidence>
<dbReference type="RefSeq" id="XP_062706139.1">
    <property type="nucleotide sequence ID" value="XM_062850155.1"/>
</dbReference>
<dbReference type="EnsemblMetazoa" id="AALFPA23_022437.R33317">
    <property type="protein sequence ID" value="AALFPA23_022437.P33317"/>
    <property type="gene ID" value="AALFPA23_022437"/>
</dbReference>
<proteinExistence type="predicted"/>
<dbReference type="Proteomes" id="UP000069940">
    <property type="component" value="Unassembled WGS sequence"/>
</dbReference>
<name>A0ABM1ZX69_AEDAL</name>
<reference evidence="2" key="1">
    <citation type="journal article" date="2015" name="Proc. Natl. Acad. Sci. U.S.A.">
        <title>Genome sequence of the Asian Tiger mosquito, Aedes albopictus, reveals insights into its biology, genetics, and evolution.</title>
        <authorList>
            <person name="Chen X.G."/>
            <person name="Jiang X."/>
            <person name="Gu J."/>
            <person name="Xu M."/>
            <person name="Wu Y."/>
            <person name="Deng Y."/>
            <person name="Zhang C."/>
            <person name="Bonizzoni M."/>
            <person name="Dermauw W."/>
            <person name="Vontas J."/>
            <person name="Armbruster P."/>
            <person name="Huang X."/>
            <person name="Yang Y."/>
            <person name="Zhang H."/>
            <person name="He W."/>
            <person name="Peng H."/>
            <person name="Liu Y."/>
            <person name="Wu K."/>
            <person name="Chen J."/>
            <person name="Lirakis M."/>
            <person name="Topalis P."/>
            <person name="Van Leeuwen T."/>
            <person name="Hall A.B."/>
            <person name="Jiang X."/>
            <person name="Thorpe C."/>
            <person name="Mueller R.L."/>
            <person name="Sun C."/>
            <person name="Waterhouse R.M."/>
            <person name="Yan G."/>
            <person name="Tu Z.J."/>
            <person name="Fang X."/>
            <person name="James A.A."/>
        </authorList>
    </citation>
    <scope>NUCLEOTIDE SEQUENCE [LARGE SCALE GENOMIC DNA]</scope>
    <source>
        <strain evidence="2">Foshan</strain>
    </source>
</reference>
<keyword evidence="2" id="KW-1185">Reference proteome</keyword>
<dbReference type="GeneID" id="115255018"/>
<protein>
    <recommendedName>
        <fullName evidence="3">Secreted protein</fullName>
    </recommendedName>
</protein>
<evidence type="ECO:0000313" key="1">
    <source>
        <dbReference type="EnsemblMetazoa" id="AALFPA23_022437.P33317"/>
    </source>
</evidence>
<sequence length="127" mass="13664">MILIGMLGCVDVPECVYVQSGFTVPVVYPNYLVVCVLRRHTLCSIVGTHKSRDSWNLDVEQTFLVPRGGTNKINKNPRLHCGETCCNLSPSSPPTTTSSRAGKLRGIDRITNATAVATAAAAETCVK</sequence>
<organism evidence="1 2">
    <name type="scientific">Aedes albopictus</name>
    <name type="common">Asian tiger mosquito</name>
    <name type="synonym">Stegomyia albopicta</name>
    <dbReference type="NCBI Taxonomy" id="7160"/>
    <lineage>
        <taxon>Eukaryota</taxon>
        <taxon>Metazoa</taxon>
        <taxon>Ecdysozoa</taxon>
        <taxon>Arthropoda</taxon>
        <taxon>Hexapoda</taxon>
        <taxon>Insecta</taxon>
        <taxon>Pterygota</taxon>
        <taxon>Neoptera</taxon>
        <taxon>Endopterygota</taxon>
        <taxon>Diptera</taxon>
        <taxon>Nematocera</taxon>
        <taxon>Culicoidea</taxon>
        <taxon>Culicidae</taxon>
        <taxon>Culicinae</taxon>
        <taxon>Aedini</taxon>
        <taxon>Aedes</taxon>
        <taxon>Stegomyia</taxon>
    </lineage>
</organism>
<accession>A0ABM1ZX69</accession>
<reference evidence="1" key="2">
    <citation type="submission" date="2025-05" db="UniProtKB">
        <authorList>
            <consortium name="EnsemblMetazoa"/>
        </authorList>
    </citation>
    <scope>IDENTIFICATION</scope>
    <source>
        <strain evidence="1">Foshan</strain>
    </source>
</reference>